<sequence>MSAIDTLVSHLLRTRYEDLPAAAVEAAKTFILDAVGVGLSGSRHPRMPSLRQAAQALGPGSEATVWGSGERLPLASAVMLNAYQVFNQEFDAIHDRAVVHAFACIVPAALGYAEREGGVDGTRLITAVATGLDFAIYVALAQRAPMRFFRPAMCGGLGATATLCKLAGLDEAATRDALGLAYSHLSGTMQAHIEGSPAVGLQVGLNARAAVTAFELARAGFPGPRDILEGPYGYFALYDAGQANWDEVRADVGRVFQISRMSHKPYPTGRATHSGIGAVLELMRQHALRPEDIDRVTVRASSLIVRLVGRPAHPGMDSATARLCMGYAMATAILRGRVGIPDFDPPALAEAATYELAARIQVVDDGNPDPNAMSPQRVELRLKDGRELAVDMPAFPGSPEKPLDMAQQDAKFEACCASARPPLPAAQTRELARRLRGLDAERDLREIVGLLKAPRGIGITG</sequence>
<protein>
    <recommendedName>
        <fullName evidence="6">2-methylcitrate dehydratase</fullName>
    </recommendedName>
</protein>
<name>A0A6S7F1G1_9BURK</name>
<dbReference type="Proteomes" id="UP000494183">
    <property type="component" value="Unassembled WGS sequence"/>
</dbReference>
<dbReference type="RefSeq" id="WP_175201089.1">
    <property type="nucleotide sequence ID" value="NZ_CADILH010000001.1"/>
</dbReference>
<dbReference type="Gene3D" id="1.10.4100.10">
    <property type="entry name" value="2-methylcitrate dehydratase PrpD"/>
    <property type="match status" value="1"/>
</dbReference>
<reference evidence="4 5" key="1">
    <citation type="submission" date="2020-04" db="EMBL/GenBank/DDBJ databases">
        <authorList>
            <person name="De Canck E."/>
        </authorList>
    </citation>
    <scope>NUCLEOTIDE SEQUENCE [LARGE SCALE GENOMIC DNA]</scope>
    <source>
        <strain evidence="4 5">LMG 6000</strain>
    </source>
</reference>
<dbReference type="Gene3D" id="3.30.1330.120">
    <property type="entry name" value="2-methylcitrate dehydratase PrpD"/>
    <property type="match status" value="1"/>
</dbReference>
<evidence type="ECO:0000313" key="4">
    <source>
        <dbReference type="EMBL" id="CAB3929476.1"/>
    </source>
</evidence>
<dbReference type="EMBL" id="CADILH010000001">
    <property type="protein sequence ID" value="CAB3929476.1"/>
    <property type="molecule type" value="Genomic_DNA"/>
</dbReference>
<dbReference type="Pfam" id="PF03972">
    <property type="entry name" value="MmgE_PrpD_N"/>
    <property type="match status" value="1"/>
</dbReference>
<feature type="domain" description="MmgE/PrpD C-terminal" evidence="3">
    <location>
        <begin position="266"/>
        <end position="434"/>
    </location>
</feature>
<dbReference type="PANTHER" id="PTHR16943">
    <property type="entry name" value="2-METHYLCITRATE DEHYDRATASE-RELATED"/>
    <property type="match status" value="1"/>
</dbReference>
<dbReference type="InterPro" id="IPR036148">
    <property type="entry name" value="MmgE/PrpD_sf"/>
</dbReference>
<accession>A0A6S7F1G1</accession>
<dbReference type="InterPro" id="IPR045337">
    <property type="entry name" value="MmgE_PrpD_C"/>
</dbReference>
<evidence type="ECO:0008006" key="6">
    <source>
        <dbReference type="Google" id="ProtNLM"/>
    </source>
</evidence>
<evidence type="ECO:0000259" key="2">
    <source>
        <dbReference type="Pfam" id="PF03972"/>
    </source>
</evidence>
<dbReference type="InterPro" id="IPR005656">
    <property type="entry name" value="MmgE_PrpD"/>
</dbReference>
<comment type="similarity">
    <text evidence="1">Belongs to the PrpD family.</text>
</comment>
<dbReference type="InterPro" id="IPR042183">
    <property type="entry name" value="MmgE/PrpD_sf_1"/>
</dbReference>
<dbReference type="AlphaFoldDB" id="A0A6S7F1G1"/>
<dbReference type="InterPro" id="IPR042188">
    <property type="entry name" value="MmgE/PrpD_sf_2"/>
</dbReference>
<dbReference type="InterPro" id="IPR045336">
    <property type="entry name" value="MmgE_PrpD_N"/>
</dbReference>
<evidence type="ECO:0000259" key="3">
    <source>
        <dbReference type="Pfam" id="PF19305"/>
    </source>
</evidence>
<keyword evidence="5" id="KW-1185">Reference proteome</keyword>
<feature type="domain" description="MmgE/PrpD N-terminal" evidence="2">
    <location>
        <begin position="7"/>
        <end position="241"/>
    </location>
</feature>
<dbReference type="GO" id="GO:0016829">
    <property type="term" value="F:lyase activity"/>
    <property type="evidence" value="ECO:0007669"/>
    <property type="project" value="InterPro"/>
</dbReference>
<evidence type="ECO:0000256" key="1">
    <source>
        <dbReference type="ARBA" id="ARBA00006174"/>
    </source>
</evidence>
<dbReference type="Pfam" id="PF19305">
    <property type="entry name" value="MmgE_PrpD_C"/>
    <property type="match status" value="1"/>
</dbReference>
<dbReference type="PANTHER" id="PTHR16943:SF8">
    <property type="entry name" value="2-METHYLCITRATE DEHYDRATASE"/>
    <property type="match status" value="1"/>
</dbReference>
<dbReference type="SUPFAM" id="SSF103378">
    <property type="entry name" value="2-methylcitrate dehydratase PrpD"/>
    <property type="match status" value="1"/>
</dbReference>
<proteinExistence type="inferred from homology"/>
<evidence type="ECO:0000313" key="5">
    <source>
        <dbReference type="Proteomes" id="UP000494183"/>
    </source>
</evidence>
<organism evidence="4 5">
    <name type="scientific">Achromobacter insolitus</name>
    <dbReference type="NCBI Taxonomy" id="217204"/>
    <lineage>
        <taxon>Bacteria</taxon>
        <taxon>Pseudomonadati</taxon>
        <taxon>Pseudomonadota</taxon>
        <taxon>Betaproteobacteria</taxon>
        <taxon>Burkholderiales</taxon>
        <taxon>Alcaligenaceae</taxon>
        <taxon>Achromobacter</taxon>
    </lineage>
</organism>
<gene>
    <name evidence="4" type="ORF">LMG6000_00528</name>
</gene>